<dbReference type="CAZy" id="GT4">
    <property type="family name" value="Glycosyltransferase Family 4"/>
</dbReference>
<dbReference type="Gene3D" id="3.40.50.2000">
    <property type="entry name" value="Glycogen Phosphorylase B"/>
    <property type="match status" value="2"/>
</dbReference>
<dbReference type="OrthoDB" id="61793at2157"/>
<dbReference type="InterPro" id="IPR001296">
    <property type="entry name" value="Glyco_trans_1"/>
</dbReference>
<dbReference type="CDD" id="cd03801">
    <property type="entry name" value="GT4_PimA-like"/>
    <property type="match status" value="1"/>
</dbReference>
<dbReference type="Proteomes" id="UP000001106">
    <property type="component" value="Chromosome"/>
</dbReference>
<dbReference type="eggNOG" id="arCOG01403">
    <property type="taxonomic scope" value="Archaea"/>
</dbReference>
<reference evidence="3" key="1">
    <citation type="submission" date="2007-06" db="EMBL/GenBank/DDBJ databases">
        <title>Complete sequence of Methanococcus aeolicus Nankai-3.</title>
        <authorList>
            <consortium name="US DOE Joint Genome Institute"/>
            <person name="Copeland A."/>
            <person name="Lucas S."/>
            <person name="Lapidus A."/>
            <person name="Barry K."/>
            <person name="Glavina del Rio T."/>
            <person name="Dalin E."/>
            <person name="Tice H."/>
            <person name="Pitluck S."/>
            <person name="Chain P."/>
            <person name="Malfatti S."/>
            <person name="Shin M."/>
            <person name="Vergez L."/>
            <person name="Schmutz J."/>
            <person name="Larimer F."/>
            <person name="Land M."/>
            <person name="Hauser L."/>
            <person name="Kyrpides N."/>
            <person name="Lykidis A."/>
            <person name="Sieprawska-Lupa M."/>
            <person name="Whitman W.B."/>
            <person name="Richardson P."/>
        </authorList>
    </citation>
    <scope>NUCLEOTIDE SEQUENCE [LARGE SCALE GENOMIC DNA]</scope>
    <source>
        <strain evidence="3">Nankai-3</strain>
    </source>
</reference>
<feature type="domain" description="Glycosyl transferase family 1" evidence="1">
    <location>
        <begin position="191"/>
        <end position="350"/>
    </location>
</feature>
<feature type="domain" description="Glycosyltransferase subfamily 4-like N-terminal" evidence="2">
    <location>
        <begin position="20"/>
        <end position="189"/>
    </location>
</feature>
<proteinExistence type="predicted"/>
<dbReference type="PANTHER" id="PTHR45947:SF3">
    <property type="entry name" value="SULFOQUINOVOSYL TRANSFERASE SQD2"/>
    <property type="match status" value="1"/>
</dbReference>
<evidence type="ECO:0000313" key="3">
    <source>
        <dbReference type="EMBL" id="ABR56017.1"/>
    </source>
</evidence>
<dbReference type="STRING" id="419665.Maeo_0431"/>
<dbReference type="GO" id="GO:0016758">
    <property type="term" value="F:hexosyltransferase activity"/>
    <property type="evidence" value="ECO:0007669"/>
    <property type="project" value="TreeGrafter"/>
</dbReference>
<dbReference type="InterPro" id="IPR028098">
    <property type="entry name" value="Glyco_trans_4-like_N"/>
</dbReference>
<evidence type="ECO:0000259" key="1">
    <source>
        <dbReference type="Pfam" id="PF00534"/>
    </source>
</evidence>
<dbReference type="RefSeq" id="WP_011973149.1">
    <property type="nucleotide sequence ID" value="NC_009635.1"/>
</dbReference>
<dbReference type="Pfam" id="PF00534">
    <property type="entry name" value="Glycos_transf_1"/>
    <property type="match status" value="1"/>
</dbReference>
<dbReference type="Pfam" id="PF13439">
    <property type="entry name" value="Glyco_transf_4"/>
    <property type="match status" value="1"/>
</dbReference>
<dbReference type="SUPFAM" id="SSF53756">
    <property type="entry name" value="UDP-Glycosyltransferase/glycogen phosphorylase"/>
    <property type="match status" value="1"/>
</dbReference>
<dbReference type="AlphaFoldDB" id="A6UU45"/>
<name>A6UU45_META3</name>
<keyword evidence="3" id="KW-0808">Transferase</keyword>
<sequence>MNILIITEYFPSSEECNVKGGVEARAFYIAKNLAKNHNVYVITSWEEGLSQKDEFCGISVIRCGKQRKYSQGGSFIERLSFMNEAVKTGKKLDVDIVEGYNFITYPVAYNISKKLNIPRVATYHDVWLGGEWIKNLGFFGIFGEILERYILSKKWDKFIAVSKYTKEKLIKAGVKEKNIGVVYNGVNLEEYQKIKVPKEKNTLCYVGRLVKYKKVDDLIKSINIIKTDFPDVKLKIIGTGPEKENLGKMIKSLHLENNIEFLGFVEKHEDVLKHVKSSTIFSLPSIVEGFGMVTIESVASETPYVNSAIPPTVEITENGKGGLLFEPENVDELSLKIKMLLEDKDLYFKKQKECLELSKKYDWKKLTHDVENIYLDILGD</sequence>
<protein>
    <submittedName>
        <fullName evidence="3">Glycosyl transferase group 1</fullName>
    </submittedName>
</protein>
<evidence type="ECO:0000313" key="4">
    <source>
        <dbReference type="Proteomes" id="UP000001106"/>
    </source>
</evidence>
<dbReference type="InterPro" id="IPR050194">
    <property type="entry name" value="Glycosyltransferase_grp1"/>
</dbReference>
<accession>A6UU45</accession>
<dbReference type="GeneID" id="5327647"/>
<dbReference type="KEGG" id="mae:Maeo_0431"/>
<gene>
    <name evidence="3" type="ordered locus">Maeo_0431</name>
</gene>
<evidence type="ECO:0000259" key="2">
    <source>
        <dbReference type="Pfam" id="PF13439"/>
    </source>
</evidence>
<dbReference type="EMBL" id="CP000743">
    <property type="protein sequence ID" value="ABR56017.1"/>
    <property type="molecule type" value="Genomic_DNA"/>
</dbReference>
<organism evidence="3 4">
    <name type="scientific">Methanococcus aeolicus (strain ATCC BAA-1280 / DSM 17508 / OCM 812 / Nankai-3)</name>
    <dbReference type="NCBI Taxonomy" id="419665"/>
    <lineage>
        <taxon>Archaea</taxon>
        <taxon>Methanobacteriati</taxon>
        <taxon>Methanobacteriota</taxon>
        <taxon>Methanomada group</taxon>
        <taxon>Methanococci</taxon>
        <taxon>Methanococcales</taxon>
        <taxon>Methanococcaceae</taxon>
        <taxon>Methanococcus</taxon>
    </lineage>
</organism>
<keyword evidence="4" id="KW-1185">Reference proteome</keyword>
<dbReference type="PANTHER" id="PTHR45947">
    <property type="entry name" value="SULFOQUINOVOSYL TRANSFERASE SQD2"/>
    <property type="match status" value="1"/>
</dbReference>
<dbReference type="HOGENOM" id="CLU_009583_2_2_2"/>